<evidence type="ECO:0000256" key="3">
    <source>
        <dbReference type="ARBA" id="ARBA00022692"/>
    </source>
</evidence>
<keyword evidence="5 10" id="KW-0297">G-protein coupled receptor</keyword>
<protein>
    <recommendedName>
        <fullName evidence="12">G-protein coupled receptors family 1 profile domain-containing protein</fullName>
    </recommendedName>
</protein>
<reference evidence="13 14" key="1">
    <citation type="submission" date="2022-05" db="EMBL/GenBank/DDBJ databases">
        <authorList>
            <consortium name="Genoscope - CEA"/>
            <person name="William W."/>
        </authorList>
    </citation>
    <scope>NUCLEOTIDE SEQUENCE [LARGE SCALE GENOMIC DNA]</scope>
</reference>
<name>A0ABN8NWT6_9CNID</name>
<keyword evidence="8 10" id="KW-0675">Receptor</keyword>
<comment type="subcellular location">
    <subcellularLocation>
        <location evidence="1">Cell membrane</location>
        <topology evidence="1">Multi-pass membrane protein</topology>
    </subcellularLocation>
</comment>
<sequence>MWWFMVLGWFFTLTCILGNLFVAYLISTRPKLHVKANWFVLSLALADLCVGLSYLPLLFASSFFQDFTSDHKGIWFKVSHTFIYSSTTNLCVLTADRFTAITMPLRYTLYMTQRRLFYLVAFAWVLPIIFFTLPSFCIYSKERDSLTFAFETIRVVIFQLIPSVLFIFVAGRLCYIAKGISRKEEFTLTQIRFNLPPLQKNARRNSRDERKPSSIKMLILIIFIFVLCHVGGNYRCFCSVFNLCAVPDYVRKVIELLFVFNSAVNPLVYAFLKRDIKREMKLIGRGFKIGTVLIT</sequence>
<dbReference type="InterPro" id="IPR000276">
    <property type="entry name" value="GPCR_Rhodpsn"/>
</dbReference>
<keyword evidence="14" id="KW-1185">Reference proteome</keyword>
<evidence type="ECO:0000313" key="14">
    <source>
        <dbReference type="Proteomes" id="UP001159405"/>
    </source>
</evidence>
<dbReference type="Proteomes" id="UP001159405">
    <property type="component" value="Unassembled WGS sequence"/>
</dbReference>
<evidence type="ECO:0000259" key="12">
    <source>
        <dbReference type="PROSITE" id="PS50262"/>
    </source>
</evidence>
<keyword evidence="6 11" id="KW-0472">Membrane</keyword>
<evidence type="ECO:0000256" key="1">
    <source>
        <dbReference type="ARBA" id="ARBA00004651"/>
    </source>
</evidence>
<evidence type="ECO:0000256" key="6">
    <source>
        <dbReference type="ARBA" id="ARBA00023136"/>
    </source>
</evidence>
<keyword evidence="4 11" id="KW-1133">Transmembrane helix</keyword>
<dbReference type="PANTHER" id="PTHR24248">
    <property type="entry name" value="ADRENERGIC RECEPTOR-RELATED G-PROTEIN COUPLED RECEPTOR"/>
    <property type="match status" value="1"/>
</dbReference>
<dbReference type="PRINTS" id="PR00237">
    <property type="entry name" value="GPCRRHODOPSN"/>
</dbReference>
<feature type="transmembrane region" description="Helical" evidence="11">
    <location>
        <begin position="252"/>
        <end position="272"/>
    </location>
</feature>
<feature type="transmembrane region" description="Helical" evidence="11">
    <location>
        <begin position="74"/>
        <end position="95"/>
    </location>
</feature>
<dbReference type="Pfam" id="PF00001">
    <property type="entry name" value="7tm_1"/>
    <property type="match status" value="1"/>
</dbReference>
<gene>
    <name evidence="13" type="ORF">PLOB_00027864</name>
</gene>
<evidence type="ECO:0000256" key="11">
    <source>
        <dbReference type="SAM" id="Phobius"/>
    </source>
</evidence>
<evidence type="ECO:0000313" key="13">
    <source>
        <dbReference type="EMBL" id="CAH3120363.1"/>
    </source>
</evidence>
<dbReference type="Gene3D" id="1.20.1070.10">
    <property type="entry name" value="Rhodopsin 7-helix transmembrane proteins"/>
    <property type="match status" value="1"/>
</dbReference>
<dbReference type="SUPFAM" id="SSF81321">
    <property type="entry name" value="Family A G protein-coupled receptor-like"/>
    <property type="match status" value="1"/>
</dbReference>
<evidence type="ECO:0000256" key="8">
    <source>
        <dbReference type="ARBA" id="ARBA00023170"/>
    </source>
</evidence>
<evidence type="ECO:0000256" key="7">
    <source>
        <dbReference type="ARBA" id="ARBA00023157"/>
    </source>
</evidence>
<evidence type="ECO:0000256" key="5">
    <source>
        <dbReference type="ARBA" id="ARBA00023040"/>
    </source>
</evidence>
<proteinExistence type="inferred from homology"/>
<comment type="caution">
    <text evidence="13">The sequence shown here is derived from an EMBL/GenBank/DDBJ whole genome shotgun (WGS) entry which is preliminary data.</text>
</comment>
<feature type="transmembrane region" description="Helical" evidence="11">
    <location>
        <begin position="156"/>
        <end position="175"/>
    </location>
</feature>
<dbReference type="InterPro" id="IPR017452">
    <property type="entry name" value="GPCR_Rhodpsn_7TM"/>
</dbReference>
<keyword evidence="2" id="KW-1003">Cell membrane</keyword>
<accession>A0ABN8NWT6</accession>
<comment type="similarity">
    <text evidence="10">Belongs to the G-protein coupled receptor 1 family.</text>
</comment>
<keyword evidence="3 10" id="KW-0812">Transmembrane</keyword>
<feature type="transmembrane region" description="Helical" evidence="11">
    <location>
        <begin position="6"/>
        <end position="26"/>
    </location>
</feature>
<evidence type="ECO:0000256" key="9">
    <source>
        <dbReference type="ARBA" id="ARBA00023224"/>
    </source>
</evidence>
<evidence type="ECO:0000256" key="2">
    <source>
        <dbReference type="ARBA" id="ARBA00022475"/>
    </source>
</evidence>
<feature type="transmembrane region" description="Helical" evidence="11">
    <location>
        <begin position="213"/>
        <end position="232"/>
    </location>
</feature>
<evidence type="ECO:0000256" key="10">
    <source>
        <dbReference type="RuleBase" id="RU000688"/>
    </source>
</evidence>
<dbReference type="PROSITE" id="PS50262">
    <property type="entry name" value="G_PROTEIN_RECEP_F1_2"/>
    <property type="match status" value="1"/>
</dbReference>
<dbReference type="PANTHER" id="PTHR24248:SF199">
    <property type="entry name" value="IP13425P-RELATED"/>
    <property type="match status" value="1"/>
</dbReference>
<keyword evidence="9 10" id="KW-0807">Transducer</keyword>
<keyword evidence="7" id="KW-1015">Disulfide bond</keyword>
<feature type="domain" description="G-protein coupled receptors family 1 profile" evidence="12">
    <location>
        <begin position="18"/>
        <end position="269"/>
    </location>
</feature>
<organism evidence="13 14">
    <name type="scientific">Porites lobata</name>
    <dbReference type="NCBI Taxonomy" id="104759"/>
    <lineage>
        <taxon>Eukaryota</taxon>
        <taxon>Metazoa</taxon>
        <taxon>Cnidaria</taxon>
        <taxon>Anthozoa</taxon>
        <taxon>Hexacorallia</taxon>
        <taxon>Scleractinia</taxon>
        <taxon>Fungiina</taxon>
        <taxon>Poritidae</taxon>
        <taxon>Porites</taxon>
    </lineage>
</organism>
<feature type="transmembrane region" description="Helical" evidence="11">
    <location>
        <begin position="38"/>
        <end position="62"/>
    </location>
</feature>
<dbReference type="PROSITE" id="PS00237">
    <property type="entry name" value="G_PROTEIN_RECEP_F1_1"/>
    <property type="match status" value="1"/>
</dbReference>
<evidence type="ECO:0000256" key="4">
    <source>
        <dbReference type="ARBA" id="ARBA00022989"/>
    </source>
</evidence>
<dbReference type="CDD" id="cd00637">
    <property type="entry name" value="7tm_classA_rhodopsin-like"/>
    <property type="match status" value="1"/>
</dbReference>
<feature type="transmembrane region" description="Helical" evidence="11">
    <location>
        <begin position="116"/>
        <end position="136"/>
    </location>
</feature>
<dbReference type="EMBL" id="CALNXK010000034">
    <property type="protein sequence ID" value="CAH3120363.1"/>
    <property type="molecule type" value="Genomic_DNA"/>
</dbReference>